<accession>A0A6V8KBD1</accession>
<dbReference type="Proteomes" id="UP000482800">
    <property type="component" value="Unassembled WGS sequence"/>
</dbReference>
<proteinExistence type="predicted"/>
<keyword evidence="2" id="KW-1185">Reference proteome</keyword>
<reference evidence="1 2" key="1">
    <citation type="submission" date="2020-03" db="EMBL/GenBank/DDBJ databases">
        <title>Whole genome shotgun sequence of Phytohabitans houttuyneae NBRC 108639.</title>
        <authorList>
            <person name="Komaki H."/>
            <person name="Tamura T."/>
        </authorList>
    </citation>
    <scope>NUCLEOTIDE SEQUENCE [LARGE SCALE GENOMIC DNA]</scope>
    <source>
        <strain evidence="1 2">NBRC 108639</strain>
    </source>
</reference>
<evidence type="ECO:0000313" key="1">
    <source>
        <dbReference type="EMBL" id="GFJ79459.1"/>
    </source>
</evidence>
<reference evidence="1 2" key="2">
    <citation type="submission" date="2020-03" db="EMBL/GenBank/DDBJ databases">
        <authorList>
            <person name="Ichikawa N."/>
            <person name="Kimura A."/>
            <person name="Kitahashi Y."/>
            <person name="Uohara A."/>
        </authorList>
    </citation>
    <scope>NUCLEOTIDE SEQUENCE [LARGE SCALE GENOMIC DNA]</scope>
    <source>
        <strain evidence="1 2">NBRC 108639</strain>
    </source>
</reference>
<organism evidence="1 2">
    <name type="scientific">Phytohabitans houttuyneae</name>
    <dbReference type="NCBI Taxonomy" id="1076126"/>
    <lineage>
        <taxon>Bacteria</taxon>
        <taxon>Bacillati</taxon>
        <taxon>Actinomycetota</taxon>
        <taxon>Actinomycetes</taxon>
        <taxon>Micromonosporales</taxon>
        <taxon>Micromonosporaceae</taxon>
    </lineage>
</organism>
<name>A0A6V8KBD1_9ACTN</name>
<dbReference type="EMBL" id="BLPF01000001">
    <property type="protein sequence ID" value="GFJ79459.1"/>
    <property type="molecule type" value="Genomic_DNA"/>
</dbReference>
<comment type="caution">
    <text evidence="1">The sequence shown here is derived from an EMBL/GenBank/DDBJ whole genome shotgun (WGS) entry which is preliminary data.</text>
</comment>
<dbReference type="RefSeq" id="WP_173056992.1">
    <property type="nucleotide sequence ID" value="NZ_BAABGO010000001.1"/>
</dbReference>
<evidence type="ECO:0000313" key="2">
    <source>
        <dbReference type="Proteomes" id="UP000482800"/>
    </source>
</evidence>
<protein>
    <recommendedName>
        <fullName evidence="3">HicA protein</fullName>
    </recommendedName>
</protein>
<gene>
    <name evidence="1" type="ORF">Phou_036390</name>
</gene>
<dbReference type="AlphaFoldDB" id="A0A6V8KBD1"/>
<sequence>MEIGEAMQLIAEEAERQGFLVRQTRSSMWHFRKGNDNWLVSPKDAGDVLEVLRVLISAGLDWSLHKEG</sequence>
<evidence type="ECO:0008006" key="3">
    <source>
        <dbReference type="Google" id="ProtNLM"/>
    </source>
</evidence>